<dbReference type="InterPro" id="IPR036942">
    <property type="entry name" value="Beta-barrel_TonB_sf"/>
</dbReference>
<dbReference type="GO" id="GO:0015344">
    <property type="term" value="F:siderophore uptake transmembrane transporter activity"/>
    <property type="evidence" value="ECO:0007669"/>
    <property type="project" value="TreeGrafter"/>
</dbReference>
<feature type="chain" id="PRO_5002948754" evidence="13">
    <location>
        <begin position="26"/>
        <end position="685"/>
    </location>
</feature>
<evidence type="ECO:0000259" key="14">
    <source>
        <dbReference type="Pfam" id="PF00593"/>
    </source>
</evidence>
<evidence type="ECO:0000256" key="9">
    <source>
        <dbReference type="ARBA" id="ARBA00023170"/>
    </source>
</evidence>
<evidence type="ECO:0000256" key="5">
    <source>
        <dbReference type="ARBA" id="ARBA00022692"/>
    </source>
</evidence>
<keyword evidence="5 11" id="KW-0812">Transmembrane</keyword>
<dbReference type="eggNOG" id="COG4771">
    <property type="taxonomic scope" value="Bacteria"/>
</dbReference>
<protein>
    <submittedName>
        <fullName evidence="16">TonB-dependent receptor</fullName>
    </submittedName>
</protein>
<evidence type="ECO:0000256" key="3">
    <source>
        <dbReference type="ARBA" id="ARBA00022448"/>
    </source>
</evidence>
<dbReference type="Gene3D" id="2.40.170.20">
    <property type="entry name" value="TonB-dependent receptor, beta-barrel domain"/>
    <property type="match status" value="1"/>
</dbReference>
<feature type="domain" description="TonB-dependent receptor-like beta-barrel" evidence="14">
    <location>
        <begin position="224"/>
        <end position="650"/>
    </location>
</feature>
<reference evidence="16 17" key="1">
    <citation type="journal article" date="2009" name="PLoS ONE">
        <title>The complete genome of Teredinibacter turnerae T7901: an intracellular endosymbiont of marine wood-boring bivalves (shipworms).</title>
        <authorList>
            <person name="Yang J.C."/>
            <person name="Madupu R."/>
            <person name="Durkin A.S."/>
            <person name="Ekborg N.A."/>
            <person name="Pedamallu C.S."/>
            <person name="Hostetler J.B."/>
            <person name="Radune D."/>
            <person name="Toms B.S."/>
            <person name="Henrissat B."/>
            <person name="Coutinho P.M."/>
            <person name="Schwarz S."/>
            <person name="Field L."/>
            <person name="Trindade-Silva A.E."/>
            <person name="Soares C.A.G."/>
            <person name="Elshahawi S."/>
            <person name="Hanora A."/>
            <person name="Schmidt E.W."/>
            <person name="Haygood M.G."/>
            <person name="Posfai J."/>
            <person name="Benner J."/>
            <person name="Madinger C."/>
            <person name="Nove J."/>
            <person name="Anton B."/>
            <person name="Chaudhary K."/>
            <person name="Foster J."/>
            <person name="Holman A."/>
            <person name="Kumar S."/>
            <person name="Lessard P.A."/>
            <person name="Luyten Y.A."/>
            <person name="Slatko B."/>
            <person name="Wood N."/>
            <person name="Wu B."/>
            <person name="Teplitski M."/>
            <person name="Mougous J.D."/>
            <person name="Ward N."/>
            <person name="Eisen J.A."/>
            <person name="Badger J.H."/>
            <person name="Distel D.L."/>
        </authorList>
    </citation>
    <scope>NUCLEOTIDE SEQUENCE [LARGE SCALE GENOMIC DNA]</scope>
    <source>
        <strain evidence="17">ATCC 39867 / T7901</strain>
    </source>
</reference>
<keyword evidence="3 11" id="KW-0813">Transport</keyword>
<dbReference type="PROSITE" id="PS52016">
    <property type="entry name" value="TONB_DEPENDENT_REC_3"/>
    <property type="match status" value="1"/>
</dbReference>
<keyword evidence="7 12" id="KW-0798">TonB box</keyword>
<dbReference type="SUPFAM" id="SSF56935">
    <property type="entry name" value="Porins"/>
    <property type="match status" value="1"/>
</dbReference>
<dbReference type="Pfam" id="PF07715">
    <property type="entry name" value="Plug"/>
    <property type="match status" value="1"/>
</dbReference>
<evidence type="ECO:0000256" key="12">
    <source>
        <dbReference type="RuleBase" id="RU003357"/>
    </source>
</evidence>
<evidence type="ECO:0000256" key="2">
    <source>
        <dbReference type="ARBA" id="ARBA00008143"/>
    </source>
</evidence>
<evidence type="ECO:0000256" key="6">
    <source>
        <dbReference type="ARBA" id="ARBA00022729"/>
    </source>
</evidence>
<dbReference type="KEGG" id="ttu:TERTU_2901"/>
<dbReference type="InterPro" id="IPR037066">
    <property type="entry name" value="Plug_dom_sf"/>
</dbReference>
<evidence type="ECO:0000313" key="17">
    <source>
        <dbReference type="Proteomes" id="UP000009080"/>
    </source>
</evidence>
<keyword evidence="10 11" id="KW-0998">Cell outer membrane</keyword>
<dbReference type="InterPro" id="IPR012910">
    <property type="entry name" value="Plug_dom"/>
</dbReference>
<dbReference type="Gene3D" id="2.170.130.10">
    <property type="entry name" value="TonB-dependent receptor, plug domain"/>
    <property type="match status" value="1"/>
</dbReference>
<evidence type="ECO:0000313" key="16">
    <source>
        <dbReference type="EMBL" id="ACR12166.1"/>
    </source>
</evidence>
<dbReference type="GO" id="GO:0044718">
    <property type="term" value="P:siderophore transmembrane transport"/>
    <property type="evidence" value="ECO:0007669"/>
    <property type="project" value="TreeGrafter"/>
</dbReference>
<evidence type="ECO:0000256" key="11">
    <source>
        <dbReference type="PROSITE-ProRule" id="PRU01360"/>
    </source>
</evidence>
<dbReference type="AlphaFoldDB" id="C5BNB4"/>
<organism evidence="16 17">
    <name type="scientific">Teredinibacter turnerae (strain ATCC 39867 / T7901)</name>
    <dbReference type="NCBI Taxonomy" id="377629"/>
    <lineage>
        <taxon>Bacteria</taxon>
        <taxon>Pseudomonadati</taxon>
        <taxon>Pseudomonadota</taxon>
        <taxon>Gammaproteobacteria</taxon>
        <taxon>Cellvibrionales</taxon>
        <taxon>Cellvibrionaceae</taxon>
        <taxon>Teredinibacter</taxon>
    </lineage>
</organism>
<dbReference type="GO" id="GO:0009279">
    <property type="term" value="C:cell outer membrane"/>
    <property type="evidence" value="ECO:0007669"/>
    <property type="project" value="UniProtKB-SubCell"/>
</dbReference>
<evidence type="ECO:0000259" key="15">
    <source>
        <dbReference type="Pfam" id="PF07715"/>
    </source>
</evidence>
<dbReference type="PANTHER" id="PTHR30069">
    <property type="entry name" value="TONB-DEPENDENT OUTER MEMBRANE RECEPTOR"/>
    <property type="match status" value="1"/>
</dbReference>
<evidence type="ECO:0000256" key="10">
    <source>
        <dbReference type="ARBA" id="ARBA00023237"/>
    </source>
</evidence>
<evidence type="ECO:0000256" key="13">
    <source>
        <dbReference type="SAM" id="SignalP"/>
    </source>
</evidence>
<dbReference type="EMBL" id="CP001614">
    <property type="protein sequence ID" value="ACR12166.1"/>
    <property type="molecule type" value="Genomic_DNA"/>
</dbReference>
<keyword evidence="4 11" id="KW-1134">Transmembrane beta strand</keyword>
<comment type="subcellular location">
    <subcellularLocation>
        <location evidence="1 11">Cell outer membrane</location>
        <topology evidence="1 11">Multi-pass membrane protein</topology>
    </subcellularLocation>
</comment>
<feature type="signal peptide" evidence="13">
    <location>
        <begin position="1"/>
        <end position="25"/>
    </location>
</feature>
<evidence type="ECO:0000256" key="4">
    <source>
        <dbReference type="ARBA" id="ARBA00022452"/>
    </source>
</evidence>
<evidence type="ECO:0000256" key="1">
    <source>
        <dbReference type="ARBA" id="ARBA00004571"/>
    </source>
</evidence>
<gene>
    <name evidence="16" type="ordered locus">TERTU_2901</name>
</gene>
<feature type="domain" description="TonB-dependent receptor plug" evidence="15">
    <location>
        <begin position="51"/>
        <end position="158"/>
    </location>
</feature>
<dbReference type="STRING" id="377629.TERTU_2901"/>
<keyword evidence="9 16" id="KW-0675">Receptor</keyword>
<keyword evidence="17" id="KW-1185">Reference proteome</keyword>
<dbReference type="Proteomes" id="UP000009080">
    <property type="component" value="Chromosome"/>
</dbReference>
<proteinExistence type="inferred from homology"/>
<dbReference type="PANTHER" id="PTHR30069:SF29">
    <property type="entry name" value="HEMOGLOBIN AND HEMOGLOBIN-HAPTOGLOBIN-BINDING PROTEIN 1-RELATED"/>
    <property type="match status" value="1"/>
</dbReference>
<keyword evidence="6 13" id="KW-0732">Signal</keyword>
<accession>C5BNB4</accession>
<comment type="similarity">
    <text evidence="2">Belongs to the TonB-dependent receptor family. Hemoglobin/haptoglobin binding protein subfamily.</text>
</comment>
<evidence type="ECO:0000256" key="8">
    <source>
        <dbReference type="ARBA" id="ARBA00023136"/>
    </source>
</evidence>
<dbReference type="InterPro" id="IPR000531">
    <property type="entry name" value="Beta-barrel_TonB"/>
</dbReference>
<dbReference type="InterPro" id="IPR039426">
    <property type="entry name" value="TonB-dep_rcpt-like"/>
</dbReference>
<evidence type="ECO:0000256" key="7">
    <source>
        <dbReference type="ARBA" id="ARBA00023077"/>
    </source>
</evidence>
<name>C5BNB4_TERTT</name>
<dbReference type="HOGENOM" id="CLU_008287_18_0_6"/>
<dbReference type="Pfam" id="PF00593">
    <property type="entry name" value="TonB_dep_Rec_b-barrel"/>
    <property type="match status" value="1"/>
</dbReference>
<sequence>MVMQRTSQFAIGICAACLFSVPAQARELFELSLKDLMDTPITSASKSEDTLADIPNSVTIVQRDDIALMGYDSLAELLMNLPGVYHIDSYEDFLIGMRGVVGGSFAFLINGVQQHPSRIKGLTLPDRSRINIPIDSIDRIEFVRGPSSVIYGNNAFLGSINVITNDAGSANGKVVGAYGGNGYNKGFLRLSKELEEGEVVFNLGADRTYGIGGSIDDLTSPEQQDALEANYPQYNHDLDGTLNQDNANLDISARRSNFTVGARYSDMRYGFYPVVPAHRLGTKLKLTNWDVHAQYDYTLSEVVEGSLTGIFSELNYHTEPDFTTVDNEGYQKQGSKRYEIEGLLRAHGWLGARWVGGINYRQLSSIESDVDIQISADGARYRDLRQSSDVDSVSGFANVNFPLTQSVTLVAGYRLSSISNYQLRVRENRTSALSYEVDVDSRDDRAAKLATIFKLNDAHSIRLSYSTGTQDNRSWILFEPEKITSLEASYTYLQGAWSINSAFFWNETENLLRTFQTVVSGRFVPSLVNDGEWSTQGAELIVKYRPKSAFFADFSTVVQRTKDEALAESVDIGNSPHVILKLQSGYGFSDWRISGSMIYVDEMLADYQIDSDDQSVYRKGDKVDGYFLLNANIRYQKSGEKWYLNFHAFNFLNDDIRYPANELVNFQYGSYGPEQRVSVGVGVDF</sequence>
<keyword evidence="8 11" id="KW-0472">Membrane</keyword>